<dbReference type="Proteomes" id="UP000691718">
    <property type="component" value="Unassembled WGS sequence"/>
</dbReference>
<reference evidence="1" key="1">
    <citation type="submission" date="2021-04" db="EMBL/GenBank/DDBJ databases">
        <authorList>
            <person name="Tunstrom K."/>
        </authorList>
    </citation>
    <scope>NUCLEOTIDE SEQUENCE</scope>
</reference>
<comment type="caution">
    <text evidence="1">The sequence shown here is derived from an EMBL/GenBank/DDBJ whole genome shotgun (WGS) entry which is preliminary data.</text>
</comment>
<protein>
    <submittedName>
        <fullName evidence="1">(apollo) hypothetical protein</fullName>
    </submittedName>
</protein>
<sequence>MEDIEGRSVAVQALTVYKEDSEEHPNQLYDKGAARVLRMSLKSDLKQEAAKRDDSQIQYIYWTRGKPLLEEEKLKKSEQEIEKS</sequence>
<keyword evidence="2" id="KW-1185">Reference proteome</keyword>
<dbReference type="GO" id="GO:0046933">
    <property type="term" value="F:proton-transporting ATP synthase activity, rotational mechanism"/>
    <property type="evidence" value="ECO:0007669"/>
    <property type="project" value="InterPro"/>
</dbReference>
<dbReference type="GO" id="GO:0005743">
    <property type="term" value="C:mitochondrial inner membrane"/>
    <property type="evidence" value="ECO:0007669"/>
    <property type="project" value="InterPro"/>
</dbReference>
<proteinExistence type="predicted"/>
<dbReference type="InterPro" id="IPR006721">
    <property type="entry name" value="ATP_synth_F1_esu_mt"/>
</dbReference>
<dbReference type="OrthoDB" id="269124at2759"/>
<dbReference type="AlphaFoldDB" id="A0A8S3XS64"/>
<name>A0A8S3XS64_PARAO</name>
<evidence type="ECO:0000313" key="2">
    <source>
        <dbReference type="Proteomes" id="UP000691718"/>
    </source>
</evidence>
<dbReference type="EMBL" id="CAJQZP010001337">
    <property type="protein sequence ID" value="CAG5039809.1"/>
    <property type="molecule type" value="Genomic_DNA"/>
</dbReference>
<evidence type="ECO:0000313" key="1">
    <source>
        <dbReference type="EMBL" id="CAG5039809.1"/>
    </source>
</evidence>
<organism evidence="1 2">
    <name type="scientific">Parnassius apollo</name>
    <name type="common">Apollo butterfly</name>
    <name type="synonym">Papilio apollo</name>
    <dbReference type="NCBI Taxonomy" id="110799"/>
    <lineage>
        <taxon>Eukaryota</taxon>
        <taxon>Metazoa</taxon>
        <taxon>Ecdysozoa</taxon>
        <taxon>Arthropoda</taxon>
        <taxon>Hexapoda</taxon>
        <taxon>Insecta</taxon>
        <taxon>Pterygota</taxon>
        <taxon>Neoptera</taxon>
        <taxon>Endopterygota</taxon>
        <taxon>Lepidoptera</taxon>
        <taxon>Glossata</taxon>
        <taxon>Ditrysia</taxon>
        <taxon>Papilionoidea</taxon>
        <taxon>Papilionidae</taxon>
        <taxon>Parnassiinae</taxon>
        <taxon>Parnassini</taxon>
        <taxon>Parnassius</taxon>
        <taxon>Parnassius</taxon>
    </lineage>
</organism>
<gene>
    <name evidence="1" type="ORF">PAPOLLO_LOCUS21706</name>
</gene>
<accession>A0A8S3XS64</accession>
<dbReference type="Pfam" id="PF04627">
    <property type="entry name" value="ATP-synt_Eps"/>
    <property type="match status" value="1"/>
</dbReference>